<protein>
    <recommendedName>
        <fullName evidence="3">CCHC-type domain-containing protein</fullName>
    </recommendedName>
</protein>
<accession>A0A7R8UJW2</accession>
<proteinExistence type="predicted"/>
<keyword evidence="2" id="KW-1185">Reference proteome</keyword>
<dbReference type="InParanoid" id="A0A7R8UJW2"/>
<organism evidence="1 2">
    <name type="scientific">Hermetia illucens</name>
    <name type="common">Black soldier fly</name>
    <dbReference type="NCBI Taxonomy" id="343691"/>
    <lineage>
        <taxon>Eukaryota</taxon>
        <taxon>Metazoa</taxon>
        <taxon>Ecdysozoa</taxon>
        <taxon>Arthropoda</taxon>
        <taxon>Hexapoda</taxon>
        <taxon>Insecta</taxon>
        <taxon>Pterygota</taxon>
        <taxon>Neoptera</taxon>
        <taxon>Endopterygota</taxon>
        <taxon>Diptera</taxon>
        <taxon>Brachycera</taxon>
        <taxon>Stratiomyomorpha</taxon>
        <taxon>Stratiomyidae</taxon>
        <taxon>Hermetiinae</taxon>
        <taxon>Hermetia</taxon>
    </lineage>
</organism>
<dbReference type="Pfam" id="PF03564">
    <property type="entry name" value="DUF1759"/>
    <property type="match status" value="1"/>
</dbReference>
<name>A0A7R8UJW2_HERIL</name>
<dbReference type="AlphaFoldDB" id="A0A7R8UJW2"/>
<dbReference type="Proteomes" id="UP000594454">
    <property type="component" value="Chromosome 2"/>
</dbReference>
<dbReference type="PANTHER" id="PTHR47331">
    <property type="entry name" value="PHD-TYPE DOMAIN-CONTAINING PROTEIN"/>
    <property type="match status" value="1"/>
</dbReference>
<dbReference type="InterPro" id="IPR005312">
    <property type="entry name" value="DUF1759"/>
</dbReference>
<dbReference type="PANTHER" id="PTHR47331:SF5">
    <property type="entry name" value="RIBONUCLEASE H"/>
    <property type="match status" value="1"/>
</dbReference>
<evidence type="ECO:0000313" key="2">
    <source>
        <dbReference type="Proteomes" id="UP000594454"/>
    </source>
</evidence>
<sequence length="329" mass="36804">MIHEQQLGNAQKMWYLKSNLKGEAERLIRHLPITDENYDIAWTTLTNRYSNQRLMVATLLDRLTQQPMITSDSPSALKKLHDITKECLAGLKNFNINIASWDPILLHILLKKLDKVTHALYEQTLTSPRELQPVDAFLAFLERRFQSLEALCSDKRSTTQNKPTNRTSALISTKDSQSLQCKNCKGSHRIYTCEAFKQLSIWDRVAKIKQLRLCLNCLREGHRSAQCSAGSCLKCGKKHNTLLHMDANNQDKTTPSITAIQTTANATKQGQVSSIVKDKGSTNVNHSIALSTEISASEGPFVLLATALIKVTNQKGKSIEMRALLDSGS</sequence>
<dbReference type="EMBL" id="LR899010">
    <property type="protein sequence ID" value="CAD7082013.1"/>
    <property type="molecule type" value="Genomic_DNA"/>
</dbReference>
<gene>
    <name evidence="1" type="ORF">HERILL_LOCUS5084</name>
</gene>
<reference evidence="1 2" key="1">
    <citation type="submission" date="2020-11" db="EMBL/GenBank/DDBJ databases">
        <authorList>
            <person name="Wallbank WR R."/>
            <person name="Pardo Diaz C."/>
            <person name="Kozak K."/>
            <person name="Martin S."/>
            <person name="Jiggins C."/>
            <person name="Moest M."/>
            <person name="Warren A I."/>
            <person name="Generalovic N T."/>
            <person name="Byers J.R.P. K."/>
            <person name="Montejo-Kovacevich G."/>
            <person name="Yen C E."/>
        </authorList>
    </citation>
    <scope>NUCLEOTIDE SEQUENCE [LARGE SCALE GENOMIC DNA]</scope>
</reference>
<dbReference type="OrthoDB" id="8061911at2759"/>
<evidence type="ECO:0000313" key="1">
    <source>
        <dbReference type="EMBL" id="CAD7082013.1"/>
    </source>
</evidence>
<evidence type="ECO:0008006" key="3">
    <source>
        <dbReference type="Google" id="ProtNLM"/>
    </source>
</evidence>